<dbReference type="Proteomes" id="UP000242310">
    <property type="component" value="Unassembled WGS sequence"/>
</dbReference>
<keyword evidence="7" id="KW-0010">Activator</keyword>
<proteinExistence type="predicted"/>
<dbReference type="GO" id="GO:0005737">
    <property type="term" value="C:cytoplasm"/>
    <property type="evidence" value="ECO:0007669"/>
    <property type="project" value="UniProtKB-SubCell"/>
</dbReference>
<keyword evidence="6" id="KW-0238">DNA-binding</keyword>
<protein>
    <submittedName>
        <fullName evidence="11">Two-component system, CitB family, response regulator CitT</fullName>
    </submittedName>
</protein>
<evidence type="ECO:0000313" key="11">
    <source>
        <dbReference type="EMBL" id="PSL42773.1"/>
    </source>
</evidence>
<keyword evidence="3 9" id="KW-0597">Phosphoprotein</keyword>
<keyword evidence="4" id="KW-0902">Two-component regulatory system</keyword>
<evidence type="ECO:0000256" key="9">
    <source>
        <dbReference type="PROSITE-ProRule" id="PRU00169"/>
    </source>
</evidence>
<evidence type="ECO:0000256" key="7">
    <source>
        <dbReference type="ARBA" id="ARBA00023159"/>
    </source>
</evidence>
<dbReference type="InterPro" id="IPR051271">
    <property type="entry name" value="2C-system_Tx_regulators"/>
</dbReference>
<feature type="domain" description="Response regulatory" evidence="10">
    <location>
        <begin position="7"/>
        <end position="125"/>
    </location>
</feature>
<evidence type="ECO:0000259" key="10">
    <source>
        <dbReference type="PROSITE" id="PS50110"/>
    </source>
</evidence>
<dbReference type="PANTHER" id="PTHR45526:SF1">
    <property type="entry name" value="TRANSCRIPTIONAL REGULATORY PROTEIN DCUR-RELATED"/>
    <property type="match status" value="1"/>
</dbReference>
<dbReference type="PIRSF" id="PIRSF006171">
    <property type="entry name" value="RR_citrat_malat"/>
    <property type="match status" value="1"/>
</dbReference>
<evidence type="ECO:0000256" key="2">
    <source>
        <dbReference type="ARBA" id="ARBA00022490"/>
    </source>
</evidence>
<dbReference type="SUPFAM" id="SSF52172">
    <property type="entry name" value="CheY-like"/>
    <property type="match status" value="1"/>
</dbReference>
<comment type="caution">
    <text evidence="11">The sequence shown here is derived from an EMBL/GenBank/DDBJ whole genome shotgun (WGS) entry which is preliminary data.</text>
</comment>
<evidence type="ECO:0000313" key="12">
    <source>
        <dbReference type="Proteomes" id="UP000242310"/>
    </source>
</evidence>
<reference evidence="11 12" key="1">
    <citation type="submission" date="2018-03" db="EMBL/GenBank/DDBJ databases">
        <title>Genomic Encyclopedia of Type Strains, Phase III (KMG-III): the genomes of soil and plant-associated and newly described type strains.</title>
        <authorList>
            <person name="Whitman W."/>
        </authorList>
    </citation>
    <scope>NUCLEOTIDE SEQUENCE [LARGE SCALE GENOMIC DNA]</scope>
    <source>
        <strain evidence="11 12">CGMCC 1.07653</strain>
    </source>
</reference>
<dbReference type="Pfam" id="PF00072">
    <property type="entry name" value="Response_reg"/>
    <property type="match status" value="1"/>
</dbReference>
<dbReference type="PROSITE" id="PS50110">
    <property type="entry name" value="RESPONSE_REGULATORY"/>
    <property type="match status" value="1"/>
</dbReference>
<evidence type="ECO:0000256" key="6">
    <source>
        <dbReference type="ARBA" id="ARBA00023125"/>
    </source>
</evidence>
<evidence type="ECO:0000256" key="8">
    <source>
        <dbReference type="ARBA" id="ARBA00023163"/>
    </source>
</evidence>
<gene>
    <name evidence="11" type="ORF">B0H94_11359</name>
</gene>
<sequence>MVNERINVLIVEDDFRVADINQAFVQAVEGFQVFSQAKTAVEAREKLQLYGSKIDVVLLDVYLPDVKGLEFLWELRQSYQQVDVIMLTASKETDIIQEALRAGIFDYIMKPLNQDRIEKALHAYALSRKAMKEKTSLEQQELDKLMGKAFTTSPSVGAEEELNLPKGIDPLTLRNVQEALADAGHVGTTAVKVAEQIGASRSTARRYLEYLIGTGSAKVSVTYGDVGRPERRYIIVS</sequence>
<keyword evidence="5" id="KW-0805">Transcription regulation</keyword>
<dbReference type="Gene3D" id="3.40.50.2300">
    <property type="match status" value="1"/>
</dbReference>
<comment type="subcellular location">
    <subcellularLocation>
        <location evidence="1">Cytoplasm</location>
    </subcellularLocation>
</comment>
<dbReference type="GO" id="GO:0003700">
    <property type="term" value="F:DNA-binding transcription factor activity"/>
    <property type="evidence" value="ECO:0007669"/>
    <property type="project" value="InterPro"/>
</dbReference>
<dbReference type="CDD" id="cd19925">
    <property type="entry name" value="REC_citrate_TCS"/>
    <property type="match status" value="1"/>
</dbReference>
<dbReference type="InterPro" id="IPR024187">
    <property type="entry name" value="Sig_transdc_resp-reg_cit/mal"/>
</dbReference>
<evidence type="ECO:0000256" key="3">
    <source>
        <dbReference type="ARBA" id="ARBA00022553"/>
    </source>
</evidence>
<dbReference type="AlphaFoldDB" id="A0A2P8H965"/>
<keyword evidence="12" id="KW-1185">Reference proteome</keyword>
<accession>A0A2P8H965</accession>
<dbReference type="RefSeq" id="WP_106589583.1">
    <property type="nucleotide sequence ID" value="NZ_PYAV01000013.1"/>
</dbReference>
<keyword evidence="8" id="KW-0804">Transcription</keyword>
<evidence type="ECO:0000256" key="4">
    <source>
        <dbReference type="ARBA" id="ARBA00023012"/>
    </source>
</evidence>
<dbReference type="Pfam" id="PF20714">
    <property type="entry name" value="HTH_64"/>
    <property type="match status" value="1"/>
</dbReference>
<dbReference type="OrthoDB" id="9759232at2"/>
<evidence type="ECO:0000256" key="5">
    <source>
        <dbReference type="ARBA" id="ARBA00023015"/>
    </source>
</evidence>
<dbReference type="InterPro" id="IPR048714">
    <property type="entry name" value="DpiA-like_HTH"/>
</dbReference>
<dbReference type="GO" id="GO:0003677">
    <property type="term" value="F:DNA binding"/>
    <property type="evidence" value="ECO:0007669"/>
    <property type="project" value="UniProtKB-KW"/>
</dbReference>
<feature type="modified residue" description="4-aspartylphosphate" evidence="9">
    <location>
        <position position="60"/>
    </location>
</feature>
<dbReference type="InterPro" id="IPR011006">
    <property type="entry name" value="CheY-like_superfamily"/>
</dbReference>
<dbReference type="InterPro" id="IPR001789">
    <property type="entry name" value="Sig_transdc_resp-reg_receiver"/>
</dbReference>
<dbReference type="GO" id="GO:0000156">
    <property type="term" value="F:phosphorelay response regulator activity"/>
    <property type="evidence" value="ECO:0007669"/>
    <property type="project" value="TreeGrafter"/>
</dbReference>
<name>A0A2P8H965_9BACI</name>
<dbReference type="SMART" id="SM00448">
    <property type="entry name" value="REC"/>
    <property type="match status" value="1"/>
</dbReference>
<evidence type="ECO:0000256" key="1">
    <source>
        <dbReference type="ARBA" id="ARBA00004496"/>
    </source>
</evidence>
<dbReference type="EMBL" id="PYAV01000013">
    <property type="protein sequence ID" value="PSL42773.1"/>
    <property type="molecule type" value="Genomic_DNA"/>
</dbReference>
<organism evidence="11 12">
    <name type="scientific">Salsuginibacillus halophilus</name>
    <dbReference type="NCBI Taxonomy" id="517424"/>
    <lineage>
        <taxon>Bacteria</taxon>
        <taxon>Bacillati</taxon>
        <taxon>Bacillota</taxon>
        <taxon>Bacilli</taxon>
        <taxon>Bacillales</taxon>
        <taxon>Bacillaceae</taxon>
        <taxon>Salsuginibacillus</taxon>
    </lineage>
</organism>
<keyword evidence="2" id="KW-0963">Cytoplasm</keyword>
<dbReference type="PANTHER" id="PTHR45526">
    <property type="entry name" value="TRANSCRIPTIONAL REGULATORY PROTEIN DPIA"/>
    <property type="match status" value="1"/>
</dbReference>